<dbReference type="AlphaFoldDB" id="A0A2H6KF06"/>
<keyword evidence="2" id="KW-1185">Reference proteome</keyword>
<dbReference type="GeneID" id="39875309"/>
<gene>
    <name evidence="1" type="ORF">BOVATA_030320</name>
</gene>
<dbReference type="OrthoDB" id="361343at2759"/>
<reference evidence="1 2" key="1">
    <citation type="journal article" date="2017" name="BMC Genomics">
        <title>Whole-genome assembly of Babesia ovata and comparative genomics between closely related pathogens.</title>
        <authorList>
            <person name="Yamagishi J."/>
            <person name="Asada M."/>
            <person name="Hakimi H."/>
            <person name="Tanaka T.Q."/>
            <person name="Sugimoto C."/>
            <person name="Kawazu S."/>
        </authorList>
    </citation>
    <scope>NUCLEOTIDE SEQUENCE [LARGE SCALE GENOMIC DNA]</scope>
    <source>
        <strain evidence="1 2">Miyake</strain>
    </source>
</reference>
<organism evidence="1 2">
    <name type="scientific">Babesia ovata</name>
    <dbReference type="NCBI Taxonomy" id="189622"/>
    <lineage>
        <taxon>Eukaryota</taxon>
        <taxon>Sar</taxon>
        <taxon>Alveolata</taxon>
        <taxon>Apicomplexa</taxon>
        <taxon>Aconoidasida</taxon>
        <taxon>Piroplasmida</taxon>
        <taxon>Babesiidae</taxon>
        <taxon>Babesia</taxon>
    </lineage>
</organism>
<dbReference type="VEuPathDB" id="PiroplasmaDB:BOVATA_030320"/>
<accession>A0A2H6KF06</accession>
<name>A0A2H6KF06_9APIC</name>
<comment type="caution">
    <text evidence="1">The sequence shown here is derived from an EMBL/GenBank/DDBJ whole genome shotgun (WGS) entry which is preliminary data.</text>
</comment>
<evidence type="ECO:0000313" key="1">
    <source>
        <dbReference type="EMBL" id="GBE61539.1"/>
    </source>
</evidence>
<sequence>MSPSYITLPIGAMHQCGDDDNEEVDFEGWLQVGSQNRCMGGESVMKCHSGSGGAKACNSCVETVCCRKHGVESTHVVARGDRSCTPRSCVNIVKRQGGKVCRCKGIEVSQPEQDDVFYVNNKQHAPKILVQKPQTVIVRNHSRPPIVVQQPPPNVIVKNDPPQPVYVQNCPPNVVVKNERPSSVLKTPVMPMKFPQVYQSGYPPNYMKQCNCSRHTYQ</sequence>
<proteinExistence type="predicted"/>
<dbReference type="RefSeq" id="XP_028867782.1">
    <property type="nucleotide sequence ID" value="XM_029011949.1"/>
</dbReference>
<dbReference type="Proteomes" id="UP000236319">
    <property type="component" value="Unassembled WGS sequence"/>
</dbReference>
<evidence type="ECO:0000313" key="2">
    <source>
        <dbReference type="Proteomes" id="UP000236319"/>
    </source>
</evidence>
<protein>
    <submittedName>
        <fullName evidence="1">Uncharacterized protein</fullName>
    </submittedName>
</protein>
<dbReference type="EMBL" id="BDSA01000003">
    <property type="protein sequence ID" value="GBE61539.1"/>
    <property type="molecule type" value="Genomic_DNA"/>
</dbReference>